<feature type="transmembrane region" description="Helical" evidence="1">
    <location>
        <begin position="6"/>
        <end position="25"/>
    </location>
</feature>
<protein>
    <submittedName>
        <fullName evidence="2">Uncharacterized protein</fullName>
    </submittedName>
</protein>
<dbReference type="RefSeq" id="WP_090026232.1">
    <property type="nucleotide sequence ID" value="NZ_FOVD01000006.1"/>
</dbReference>
<keyword evidence="1" id="KW-0812">Transmembrane</keyword>
<gene>
    <name evidence="2" type="ORF">SAMN05421594_3804</name>
</gene>
<keyword evidence="1" id="KW-1133">Transmembrane helix</keyword>
<dbReference type="AlphaFoldDB" id="A0A1I5AZR1"/>
<dbReference type="EMBL" id="FOVD01000006">
    <property type="protein sequence ID" value="SFN67945.1"/>
    <property type="molecule type" value="Genomic_DNA"/>
</dbReference>
<dbReference type="OrthoDB" id="1361727at2"/>
<sequence>MKYVRFIVLLIVFIVIVVFITKNGAKEYTEENKVLRNGVVLEGTVSDIKRSDNHSFGILTVDVLHSTVKEFSKKSKQGIYPYQIRDKKAEIYLPIYIEREIGDRVQLVSDKQIIYYKGKNTKDEGEVYIITNPSDVDFVKENSIFNKH</sequence>
<evidence type="ECO:0000256" key="1">
    <source>
        <dbReference type="SAM" id="Phobius"/>
    </source>
</evidence>
<evidence type="ECO:0000313" key="2">
    <source>
        <dbReference type="EMBL" id="SFN67945.1"/>
    </source>
</evidence>
<keyword evidence="1" id="KW-0472">Membrane</keyword>
<dbReference type="Proteomes" id="UP000198769">
    <property type="component" value="Unassembled WGS sequence"/>
</dbReference>
<organism evidence="2 3">
    <name type="scientific">Chryseobacterium oleae</name>
    <dbReference type="NCBI Taxonomy" id="491207"/>
    <lineage>
        <taxon>Bacteria</taxon>
        <taxon>Pseudomonadati</taxon>
        <taxon>Bacteroidota</taxon>
        <taxon>Flavobacteriia</taxon>
        <taxon>Flavobacteriales</taxon>
        <taxon>Weeksellaceae</taxon>
        <taxon>Chryseobacterium group</taxon>
        <taxon>Chryseobacterium</taxon>
    </lineage>
</organism>
<reference evidence="3" key="1">
    <citation type="submission" date="2016-10" db="EMBL/GenBank/DDBJ databases">
        <authorList>
            <person name="Varghese N."/>
            <person name="Submissions S."/>
        </authorList>
    </citation>
    <scope>NUCLEOTIDE SEQUENCE [LARGE SCALE GENOMIC DNA]</scope>
    <source>
        <strain evidence="3">DSM 25575</strain>
    </source>
</reference>
<name>A0A1I5AZR1_CHROL</name>
<evidence type="ECO:0000313" key="3">
    <source>
        <dbReference type="Proteomes" id="UP000198769"/>
    </source>
</evidence>
<accession>A0A1I5AZR1</accession>
<proteinExistence type="predicted"/>
<keyword evidence="3" id="KW-1185">Reference proteome</keyword>